<feature type="region of interest" description="Disordered" evidence="2">
    <location>
        <begin position="368"/>
        <end position="411"/>
    </location>
</feature>
<sequence>MAVAGRSSASIKGGGDGRIRMEPLDATARKQRVDYAKTGRLSPSSGNAVSLPRAPFASTTEPRALTFRDPSFFQPQLSSDASTTPALPPAYAEQLPETRERSLARVDSGRDASWHYIHTSALMSPQQKMLPPAVDSDVSSVTSGASSPERTRQRSMRQFPPSRLFTDFFHNHSDAQLYPQMPTYFASPPPPPPQLLPPPMLDPRVTAYPDSGGGHAAAGQPKASDVSALWSRYYDQRRKVAQCRRNMAELRSKIKIVRSEKLHADNALHKLTRSLSRTRRSRKTVSQTALTKLLDEIQSLNSTYTSMESQYEVLEKELDDREAKLEVSEVDFFQEFFSSQRPQLAAQPPTHGPAAPGEAEVLFQDQAQEQEHDQDQDQDQDQDPDKPLQHEVVPSPPDWPHPDAASPEVVDRTTSSLLGIAGDRPVDMHPLYRSLLDMIGDVSLAEEGYEELVFEKEALISDLEARIFLEKGRGGSVMLTPDDVLAVKLALSGDHRAKFFEAISSAHLDEGDRRFLETFHDLAEAAEADIQRKAEQVKRIRAKCINIGAVPKSGFFQHRTAEFGDNYNYGGGDGDIDGDDNEGGGGGGGNDMDGEDEDAYAISVESAVMAEAPPPGFFDGRLLKHPAFPLLLSSPQHVLADPPLTARSALKKALDLPADYPGREELVEECVKEYGILTMLMRTAPESKSEFVNRWMLQRLRISSLEVVLLHSIFSEKLKVVNLTRWQEDVLYFWPRDDSSLPEHYFYRSITRGSSPTVESRSNTHDDDDHSGVSSGQQDVDREPPNDVIVAGNESSANPLGWHLEDLHKTSEGATKDQMEQPVVYGSKP</sequence>
<feature type="compositionally biased region" description="Polar residues" evidence="2">
    <location>
        <begin position="752"/>
        <end position="761"/>
    </location>
</feature>
<feature type="compositionally biased region" description="Basic and acidic residues" evidence="2">
    <location>
        <begin position="762"/>
        <end position="771"/>
    </location>
</feature>
<protein>
    <submittedName>
        <fullName evidence="3">Uncharacterized protein</fullName>
    </submittedName>
</protein>
<feature type="compositionally biased region" description="Low complexity" evidence="2">
    <location>
        <begin position="131"/>
        <end position="148"/>
    </location>
</feature>
<evidence type="ECO:0000256" key="2">
    <source>
        <dbReference type="SAM" id="MobiDB-lite"/>
    </source>
</evidence>
<feature type="compositionally biased region" description="Polar residues" evidence="2">
    <location>
        <begin position="73"/>
        <end position="85"/>
    </location>
</feature>
<organism evidence="3 4">
    <name type="scientific">Niveomyces insectorum RCEF 264</name>
    <dbReference type="NCBI Taxonomy" id="1081102"/>
    <lineage>
        <taxon>Eukaryota</taxon>
        <taxon>Fungi</taxon>
        <taxon>Dikarya</taxon>
        <taxon>Ascomycota</taxon>
        <taxon>Pezizomycotina</taxon>
        <taxon>Sordariomycetes</taxon>
        <taxon>Hypocreomycetidae</taxon>
        <taxon>Hypocreales</taxon>
        <taxon>Cordycipitaceae</taxon>
        <taxon>Niveomyces</taxon>
    </lineage>
</organism>
<keyword evidence="4" id="KW-1185">Reference proteome</keyword>
<dbReference type="AlphaFoldDB" id="A0A167PSC8"/>
<feature type="region of interest" description="Disordered" evidence="2">
    <location>
        <begin position="752"/>
        <end position="829"/>
    </location>
</feature>
<feature type="region of interest" description="Disordered" evidence="2">
    <location>
        <begin position="126"/>
        <end position="158"/>
    </location>
</feature>
<dbReference type="Proteomes" id="UP000076874">
    <property type="component" value="Unassembled WGS sequence"/>
</dbReference>
<evidence type="ECO:0000313" key="3">
    <source>
        <dbReference type="EMBL" id="OAA56973.1"/>
    </source>
</evidence>
<proteinExistence type="predicted"/>
<dbReference type="OrthoDB" id="3553547at2759"/>
<feature type="region of interest" description="Disordered" evidence="2">
    <location>
        <begin position="571"/>
        <end position="596"/>
    </location>
</feature>
<reference evidence="3 4" key="1">
    <citation type="journal article" date="2016" name="Genome Biol. Evol.">
        <title>Divergent and convergent evolution of fungal pathogenicity.</title>
        <authorList>
            <person name="Shang Y."/>
            <person name="Xiao G."/>
            <person name="Zheng P."/>
            <person name="Cen K."/>
            <person name="Zhan S."/>
            <person name="Wang C."/>
        </authorList>
    </citation>
    <scope>NUCLEOTIDE SEQUENCE [LARGE SCALE GENOMIC DNA]</scope>
    <source>
        <strain evidence="3 4">RCEF 264</strain>
    </source>
</reference>
<feature type="compositionally biased region" description="Basic and acidic residues" evidence="2">
    <location>
        <begin position="803"/>
        <end position="819"/>
    </location>
</feature>
<dbReference type="STRING" id="1081102.A0A167PSC8"/>
<accession>A0A167PSC8</accession>
<feature type="region of interest" description="Disordered" evidence="2">
    <location>
        <begin position="1"/>
        <end position="102"/>
    </location>
</feature>
<evidence type="ECO:0000313" key="4">
    <source>
        <dbReference type="Proteomes" id="UP000076874"/>
    </source>
</evidence>
<dbReference type="EMBL" id="AZHD01000015">
    <property type="protein sequence ID" value="OAA56973.1"/>
    <property type="molecule type" value="Genomic_DNA"/>
</dbReference>
<gene>
    <name evidence="3" type="ORF">SPI_07354</name>
</gene>
<feature type="coiled-coil region" evidence="1">
    <location>
        <begin position="290"/>
        <end position="331"/>
    </location>
</feature>
<keyword evidence="1" id="KW-0175">Coiled coil</keyword>
<comment type="caution">
    <text evidence="3">The sequence shown here is derived from an EMBL/GenBank/DDBJ whole genome shotgun (WGS) entry which is preliminary data.</text>
</comment>
<evidence type="ECO:0000256" key="1">
    <source>
        <dbReference type="SAM" id="Coils"/>
    </source>
</evidence>
<name>A0A167PSC8_9HYPO</name>
<feature type="compositionally biased region" description="Basic and acidic residues" evidence="2">
    <location>
        <begin position="15"/>
        <end position="37"/>
    </location>
</feature>